<sequence length="42" mass="4981">MSPGRDRMRFEVHSWFRYRFAELLEGGLPNFSHSKIAEARTP</sequence>
<name>A0A2Z5G0X7_9BACT</name>
<reference evidence="1 2" key="1">
    <citation type="journal article" date="2018" name="Front. Microbiol.">
        <title>Hydrolytic Capabilities as a Key to Environmental Success: Chitinolytic and Cellulolytic Acidobacteria From Acidic Sub-arctic Soils and Boreal Peatlands.</title>
        <authorList>
            <person name="Belova S.E."/>
            <person name="Ravin N.V."/>
            <person name="Pankratov T.A."/>
            <person name="Rakitin A.L."/>
            <person name="Ivanova A.A."/>
            <person name="Beletsky A.V."/>
            <person name="Mardanov A.V."/>
            <person name="Sinninghe Damste J.S."/>
            <person name="Dedysh S.N."/>
        </authorList>
    </citation>
    <scope>NUCLEOTIDE SEQUENCE [LARGE SCALE GENOMIC DNA]</scope>
    <source>
        <strain evidence="1 2">SBC82</strain>
    </source>
</reference>
<evidence type="ECO:0000313" key="2">
    <source>
        <dbReference type="Proteomes" id="UP000253606"/>
    </source>
</evidence>
<accession>A0A2Z5G0X7</accession>
<organism evidence="1 2">
    <name type="scientific">Acidisarcina polymorpha</name>
    <dbReference type="NCBI Taxonomy" id="2211140"/>
    <lineage>
        <taxon>Bacteria</taxon>
        <taxon>Pseudomonadati</taxon>
        <taxon>Acidobacteriota</taxon>
        <taxon>Terriglobia</taxon>
        <taxon>Terriglobales</taxon>
        <taxon>Acidobacteriaceae</taxon>
        <taxon>Acidisarcina</taxon>
    </lineage>
</organism>
<dbReference type="KEGG" id="abas:ACPOL_3503"/>
<dbReference type="Proteomes" id="UP000253606">
    <property type="component" value="Chromosome"/>
</dbReference>
<proteinExistence type="predicted"/>
<gene>
    <name evidence="1" type="ORF">ACPOL_3503</name>
</gene>
<evidence type="ECO:0000313" key="1">
    <source>
        <dbReference type="EMBL" id="AXC12788.1"/>
    </source>
</evidence>
<dbReference type="EMBL" id="CP030840">
    <property type="protein sequence ID" value="AXC12788.1"/>
    <property type="molecule type" value="Genomic_DNA"/>
</dbReference>
<dbReference type="AlphaFoldDB" id="A0A2Z5G0X7"/>
<keyword evidence="2" id="KW-1185">Reference proteome</keyword>
<protein>
    <submittedName>
        <fullName evidence="1">Uncharacterized protein</fullName>
    </submittedName>
</protein>